<accession>A0A4Q0VX44</accession>
<dbReference type="OrthoDB" id="2953630at2"/>
<feature type="signal peptide" evidence="2">
    <location>
        <begin position="1"/>
        <end position="27"/>
    </location>
</feature>
<sequence>MLKKKSIGAVSLSALLSLSLLAPSVGATSLYEPNHEEKVKIQVASVNVVSKTELIKRVKVLFPGKFDFLSNNDYHLHSGHRFPEDNEDIIRYSLSFSKEVGGKYIHGNFEFVGEELELNGFYYRPANEADALFPAKVSKDDAQKIADEFLKKLTKSSSNYKLTTNHYHYYRPNQTLTEPIRYDFSYEKFKDGVPISSQNVHITILGNGELIQFNGPYYQTHNFTYEDVKNAKSKETILKQIKDNFTVDLQYFIDFDYRTQEANVQLAYIPLQTVTGVHATSGKWMVHNSFIETLPAKKELKMLVDQPLKSKYTSFSLNDAKALAEKLLNVDDIEGVKLNIDAIDERTNHLGKEVISVNYMYHTGNSGTGTNFEVDKNTGAILQYHDLKEQLLRDLGKSKKPVKELSYDEALKLAVDYAKEYAPSYLHLFAYPTIEASSNQNGFTISFPRIHDGLVVANEGLNVGISHDGALNSFNVNLFEIDKWPSKEKIISEDTALKEYLKHLDIELRYLNNYWDTKSKEYNLVYTTKYHEDYQLIDALTGKWTSNYRNQEEAEKPVVTNHWAAEELNFMINAGIIKVKDVETFNPNASTTKGEALEVIMKSLTRFYDYYYDRGEQSSHTFENIQPDHELYQIVERAVNLGVLDNEKKQFAYDEPLTRQELAVWYVRALGLEEAAKHGNIYKVNFADAGKVSDENKGYVALANALGVLTTSNNRFNPEQEVTLGQLAVSNFRLARLVYNDNRLNRY</sequence>
<dbReference type="InterPro" id="IPR001119">
    <property type="entry name" value="SLH_dom"/>
</dbReference>
<evidence type="ECO:0000256" key="2">
    <source>
        <dbReference type="SAM" id="SignalP"/>
    </source>
</evidence>
<reference evidence="4 5" key="1">
    <citation type="journal article" date="2019" name="Int. J. Syst. Evol. Microbiol.">
        <title>Anaerobacillus alkaliphilus sp. nov., a novel alkaliphilic and moderately halophilic bacterium.</title>
        <authorList>
            <person name="Borsodi A.K."/>
            <person name="Aszalos J.M."/>
            <person name="Bihari P."/>
            <person name="Nagy I."/>
            <person name="Schumann P."/>
            <person name="Sproer C."/>
            <person name="Kovacs A.L."/>
            <person name="Boka K."/>
            <person name="Dobosy P."/>
            <person name="Ovari M."/>
            <person name="Szili-Kovacs T."/>
            <person name="Toth E."/>
        </authorList>
    </citation>
    <scope>NUCLEOTIDE SEQUENCE [LARGE SCALE GENOMIC DNA]</scope>
    <source>
        <strain evidence="4 5">B16-10</strain>
    </source>
</reference>
<keyword evidence="5" id="KW-1185">Reference proteome</keyword>
<gene>
    <name evidence="4" type="ORF">DS745_02650</name>
</gene>
<name>A0A4Q0VX44_9BACI</name>
<comment type="caution">
    <text evidence="4">The sequence shown here is derived from an EMBL/GenBank/DDBJ whole genome shotgun (WGS) entry which is preliminary data.</text>
</comment>
<dbReference type="Proteomes" id="UP000290649">
    <property type="component" value="Unassembled WGS sequence"/>
</dbReference>
<evidence type="ECO:0000259" key="3">
    <source>
        <dbReference type="PROSITE" id="PS51272"/>
    </source>
</evidence>
<evidence type="ECO:0000313" key="4">
    <source>
        <dbReference type="EMBL" id="RXJ04303.1"/>
    </source>
</evidence>
<proteinExistence type="predicted"/>
<feature type="domain" description="SLH" evidence="3">
    <location>
        <begin position="551"/>
        <end position="614"/>
    </location>
</feature>
<dbReference type="InterPro" id="IPR032599">
    <property type="entry name" value="YcdB/YcdC_rep_domain"/>
</dbReference>
<organism evidence="4 5">
    <name type="scientific">Anaerobacillus alkaliphilus</name>
    <dbReference type="NCBI Taxonomy" id="1548597"/>
    <lineage>
        <taxon>Bacteria</taxon>
        <taxon>Bacillati</taxon>
        <taxon>Bacillota</taxon>
        <taxon>Bacilli</taxon>
        <taxon>Bacillales</taxon>
        <taxon>Bacillaceae</taxon>
        <taxon>Anaerobacillus</taxon>
    </lineage>
</organism>
<dbReference type="Pfam" id="PF00395">
    <property type="entry name" value="SLH"/>
    <property type="match status" value="2"/>
</dbReference>
<protein>
    <submittedName>
        <fullName evidence="4">S-layer homology domain-containing protein</fullName>
    </submittedName>
</protein>
<dbReference type="EMBL" id="QOUX01000001">
    <property type="protein sequence ID" value="RXJ04303.1"/>
    <property type="molecule type" value="Genomic_DNA"/>
</dbReference>
<dbReference type="Pfam" id="PF16244">
    <property type="entry name" value="DUF4901"/>
    <property type="match status" value="2"/>
</dbReference>
<feature type="domain" description="SLH" evidence="3">
    <location>
        <begin position="618"/>
        <end position="680"/>
    </location>
</feature>
<dbReference type="AlphaFoldDB" id="A0A4Q0VX44"/>
<feature type="chain" id="PRO_5020605200" evidence="2">
    <location>
        <begin position="28"/>
        <end position="747"/>
    </location>
</feature>
<keyword evidence="1 2" id="KW-0732">Signal</keyword>
<dbReference type="PROSITE" id="PS51272">
    <property type="entry name" value="SLH"/>
    <property type="match status" value="2"/>
</dbReference>
<evidence type="ECO:0000313" key="5">
    <source>
        <dbReference type="Proteomes" id="UP000290649"/>
    </source>
</evidence>
<evidence type="ECO:0000256" key="1">
    <source>
        <dbReference type="ARBA" id="ARBA00022729"/>
    </source>
</evidence>